<gene>
    <name evidence="3" type="ORF">EV197_3166</name>
</gene>
<dbReference type="PANTHER" id="PTHR43228:SF1">
    <property type="entry name" value="TWO-COMPONENT RESPONSE REGULATOR ARR22"/>
    <property type="match status" value="1"/>
</dbReference>
<dbReference type="PROSITE" id="PS50110">
    <property type="entry name" value="RESPONSE_REGULATORY"/>
    <property type="match status" value="1"/>
</dbReference>
<feature type="domain" description="Response regulatory" evidence="2">
    <location>
        <begin position="3"/>
        <end position="121"/>
    </location>
</feature>
<evidence type="ECO:0000313" key="4">
    <source>
        <dbReference type="Proteomes" id="UP000292262"/>
    </source>
</evidence>
<reference evidence="3 4" key="1">
    <citation type="submission" date="2019-02" db="EMBL/GenBank/DDBJ databases">
        <title>Genomic Encyclopedia of Type Strains, Phase IV (KMG-IV): sequencing the most valuable type-strain genomes for metagenomic binning, comparative biology and taxonomic classification.</title>
        <authorList>
            <person name="Goeker M."/>
        </authorList>
    </citation>
    <scope>NUCLEOTIDE SEQUENCE [LARGE SCALE GENOMIC DNA]</scope>
    <source>
        <strain evidence="3 4">DSM 17196</strain>
    </source>
</reference>
<dbReference type="InterPro" id="IPR001789">
    <property type="entry name" value="Sig_transdc_resp-reg_receiver"/>
</dbReference>
<evidence type="ECO:0000256" key="1">
    <source>
        <dbReference type="PROSITE-ProRule" id="PRU00169"/>
    </source>
</evidence>
<dbReference type="OrthoDB" id="673128at2"/>
<dbReference type="Pfam" id="PF00072">
    <property type="entry name" value="Response_reg"/>
    <property type="match status" value="1"/>
</dbReference>
<dbReference type="EMBL" id="SGXE01000006">
    <property type="protein sequence ID" value="RZS90637.1"/>
    <property type="molecule type" value="Genomic_DNA"/>
</dbReference>
<keyword evidence="1" id="KW-0597">Phosphoprotein</keyword>
<comment type="caution">
    <text evidence="3">The sequence shown here is derived from an EMBL/GenBank/DDBJ whole genome shotgun (WGS) entry which is preliminary data.</text>
</comment>
<keyword evidence="4" id="KW-1185">Reference proteome</keyword>
<dbReference type="PANTHER" id="PTHR43228">
    <property type="entry name" value="TWO-COMPONENT RESPONSE REGULATOR"/>
    <property type="match status" value="1"/>
</dbReference>
<dbReference type="InterPro" id="IPR052048">
    <property type="entry name" value="ST_Response_Regulator"/>
</dbReference>
<evidence type="ECO:0000313" key="3">
    <source>
        <dbReference type="EMBL" id="RZS90637.1"/>
    </source>
</evidence>
<feature type="modified residue" description="4-aspartylphosphate" evidence="1">
    <location>
        <position position="53"/>
    </location>
</feature>
<accession>A0A4Q7NU21</accession>
<organism evidence="3 4">
    <name type="scientific">Aquimarina brevivitae</name>
    <dbReference type="NCBI Taxonomy" id="323412"/>
    <lineage>
        <taxon>Bacteria</taxon>
        <taxon>Pseudomonadati</taxon>
        <taxon>Bacteroidota</taxon>
        <taxon>Flavobacteriia</taxon>
        <taxon>Flavobacteriales</taxon>
        <taxon>Flavobacteriaceae</taxon>
        <taxon>Aquimarina</taxon>
    </lineage>
</organism>
<dbReference type="AlphaFoldDB" id="A0A4Q7NU21"/>
<dbReference type="RefSeq" id="WP_130287681.1">
    <property type="nucleotide sequence ID" value="NZ_SGXE01000006.1"/>
</dbReference>
<dbReference type="SUPFAM" id="SSF52172">
    <property type="entry name" value="CheY-like"/>
    <property type="match status" value="1"/>
</dbReference>
<dbReference type="SMART" id="SM00448">
    <property type="entry name" value="REC"/>
    <property type="match status" value="1"/>
</dbReference>
<sequence length="122" mass="14043">MSKVLLVEDNETSNFLAKIMLRKAGILKVDEALNGKEAYALIEKYCPDFIFLDLNMPVMDGWEFLDEREAKELCNGVKVAILTSSSRPEDRKKAEKYSCVIAYFEKPLTMENIEFIKQKLQV</sequence>
<protein>
    <submittedName>
        <fullName evidence="3">CheY-like chemotaxis protein</fullName>
    </submittedName>
</protein>
<proteinExistence type="predicted"/>
<dbReference type="GO" id="GO:0000160">
    <property type="term" value="P:phosphorelay signal transduction system"/>
    <property type="evidence" value="ECO:0007669"/>
    <property type="project" value="InterPro"/>
</dbReference>
<name>A0A4Q7NU21_9FLAO</name>
<evidence type="ECO:0000259" key="2">
    <source>
        <dbReference type="PROSITE" id="PS50110"/>
    </source>
</evidence>
<dbReference type="Gene3D" id="3.40.50.2300">
    <property type="match status" value="1"/>
</dbReference>
<dbReference type="Proteomes" id="UP000292262">
    <property type="component" value="Unassembled WGS sequence"/>
</dbReference>
<dbReference type="InterPro" id="IPR011006">
    <property type="entry name" value="CheY-like_superfamily"/>
</dbReference>
<dbReference type="CDD" id="cd17546">
    <property type="entry name" value="REC_hyHK_CKI1_RcsC-like"/>
    <property type="match status" value="1"/>
</dbReference>